<name>A0AAD7HAY4_9AGAR</name>
<feature type="region of interest" description="Disordered" evidence="1">
    <location>
        <begin position="116"/>
        <end position="136"/>
    </location>
</feature>
<evidence type="ECO:0000313" key="2">
    <source>
        <dbReference type="EMBL" id="KAJ7716198.1"/>
    </source>
</evidence>
<sequence length="224" mass="23008">MKGDSGVFDPRRELPLHLPQAIPSTSNPSIPVRAPWSRQTAYQLGANSNAALPALNGNVNEAAARFDEVQALLTRTASVALQGMAVANAARIVAANVANGAIPPASSHWTSYNFRNVPGPAGQSGPTAVGSAPAGTPVTQGIAAGVHAAPPQQPGNEVQEVTPVQARLETAGDLPTVSLEAPDTAALATMVVPTLEDPEVQAHLEEAGDLPLEETVEAEEETEV</sequence>
<comment type="caution">
    <text evidence="2">The sequence shown here is derived from an EMBL/GenBank/DDBJ whole genome shotgun (WGS) entry which is preliminary data.</text>
</comment>
<feature type="compositionally biased region" description="Acidic residues" evidence="1">
    <location>
        <begin position="207"/>
        <end position="224"/>
    </location>
</feature>
<protein>
    <submittedName>
        <fullName evidence="2">Uncharacterized protein</fullName>
    </submittedName>
</protein>
<evidence type="ECO:0000313" key="3">
    <source>
        <dbReference type="Proteomes" id="UP001215598"/>
    </source>
</evidence>
<dbReference type="Proteomes" id="UP001215598">
    <property type="component" value="Unassembled WGS sequence"/>
</dbReference>
<reference evidence="2" key="1">
    <citation type="submission" date="2023-03" db="EMBL/GenBank/DDBJ databases">
        <title>Massive genome expansion in bonnet fungi (Mycena s.s.) driven by repeated elements and novel gene families across ecological guilds.</title>
        <authorList>
            <consortium name="Lawrence Berkeley National Laboratory"/>
            <person name="Harder C.B."/>
            <person name="Miyauchi S."/>
            <person name="Viragh M."/>
            <person name="Kuo A."/>
            <person name="Thoen E."/>
            <person name="Andreopoulos B."/>
            <person name="Lu D."/>
            <person name="Skrede I."/>
            <person name="Drula E."/>
            <person name="Henrissat B."/>
            <person name="Morin E."/>
            <person name="Kohler A."/>
            <person name="Barry K."/>
            <person name="LaButti K."/>
            <person name="Morin E."/>
            <person name="Salamov A."/>
            <person name="Lipzen A."/>
            <person name="Mereny Z."/>
            <person name="Hegedus B."/>
            <person name="Baldrian P."/>
            <person name="Stursova M."/>
            <person name="Weitz H."/>
            <person name="Taylor A."/>
            <person name="Grigoriev I.V."/>
            <person name="Nagy L.G."/>
            <person name="Martin F."/>
            <person name="Kauserud H."/>
        </authorList>
    </citation>
    <scope>NUCLEOTIDE SEQUENCE</scope>
    <source>
        <strain evidence="2">CBHHK182m</strain>
    </source>
</reference>
<gene>
    <name evidence="2" type="ORF">B0H16DRAFT_1741423</name>
</gene>
<accession>A0AAD7HAY4</accession>
<feature type="region of interest" description="Disordered" evidence="1">
    <location>
        <begin position="200"/>
        <end position="224"/>
    </location>
</feature>
<organism evidence="2 3">
    <name type="scientific">Mycena metata</name>
    <dbReference type="NCBI Taxonomy" id="1033252"/>
    <lineage>
        <taxon>Eukaryota</taxon>
        <taxon>Fungi</taxon>
        <taxon>Dikarya</taxon>
        <taxon>Basidiomycota</taxon>
        <taxon>Agaricomycotina</taxon>
        <taxon>Agaricomycetes</taxon>
        <taxon>Agaricomycetidae</taxon>
        <taxon>Agaricales</taxon>
        <taxon>Marasmiineae</taxon>
        <taxon>Mycenaceae</taxon>
        <taxon>Mycena</taxon>
    </lineage>
</organism>
<dbReference type="EMBL" id="JARKIB010000295">
    <property type="protein sequence ID" value="KAJ7716198.1"/>
    <property type="molecule type" value="Genomic_DNA"/>
</dbReference>
<dbReference type="AlphaFoldDB" id="A0AAD7HAY4"/>
<proteinExistence type="predicted"/>
<keyword evidence="3" id="KW-1185">Reference proteome</keyword>
<evidence type="ECO:0000256" key="1">
    <source>
        <dbReference type="SAM" id="MobiDB-lite"/>
    </source>
</evidence>